<keyword evidence="4 6" id="KW-0472">Membrane</keyword>
<gene>
    <name evidence="8" type="ORF">NRB56_36170</name>
</gene>
<evidence type="ECO:0000313" key="9">
    <source>
        <dbReference type="Proteomes" id="UP000431401"/>
    </source>
</evidence>
<feature type="compositionally biased region" description="Low complexity" evidence="5">
    <location>
        <begin position="38"/>
        <end position="51"/>
    </location>
</feature>
<dbReference type="Proteomes" id="UP000431401">
    <property type="component" value="Unassembled WGS sequence"/>
</dbReference>
<feature type="compositionally biased region" description="Polar residues" evidence="5">
    <location>
        <begin position="7"/>
        <end position="17"/>
    </location>
</feature>
<dbReference type="Pfam" id="PF06305">
    <property type="entry name" value="LapA_dom"/>
    <property type="match status" value="1"/>
</dbReference>
<keyword evidence="9" id="KW-1185">Reference proteome</keyword>
<organism evidence="8 9">
    <name type="scientific">Nocardia aurantia</name>
    <dbReference type="NCBI Taxonomy" id="2585199"/>
    <lineage>
        <taxon>Bacteria</taxon>
        <taxon>Bacillati</taxon>
        <taxon>Actinomycetota</taxon>
        <taxon>Actinomycetes</taxon>
        <taxon>Mycobacteriales</taxon>
        <taxon>Nocardiaceae</taxon>
        <taxon>Nocardia</taxon>
    </lineage>
</organism>
<evidence type="ECO:0000256" key="1">
    <source>
        <dbReference type="ARBA" id="ARBA00022475"/>
    </source>
</evidence>
<keyword evidence="3 6" id="KW-1133">Transmembrane helix</keyword>
<evidence type="ECO:0000259" key="7">
    <source>
        <dbReference type="Pfam" id="PF06305"/>
    </source>
</evidence>
<evidence type="ECO:0000313" key="8">
    <source>
        <dbReference type="EMBL" id="MQY28034.1"/>
    </source>
</evidence>
<dbReference type="EMBL" id="WEGI01000007">
    <property type="protein sequence ID" value="MQY28034.1"/>
    <property type="molecule type" value="Genomic_DNA"/>
</dbReference>
<feature type="region of interest" description="Disordered" evidence="5">
    <location>
        <begin position="1"/>
        <end position="62"/>
    </location>
</feature>
<dbReference type="InterPro" id="IPR010445">
    <property type="entry name" value="LapA_dom"/>
</dbReference>
<feature type="domain" description="Lipopolysaccharide assembly protein A" evidence="7">
    <location>
        <begin position="94"/>
        <end position="143"/>
    </location>
</feature>
<dbReference type="GO" id="GO:0005886">
    <property type="term" value="C:plasma membrane"/>
    <property type="evidence" value="ECO:0007669"/>
    <property type="project" value="InterPro"/>
</dbReference>
<evidence type="ECO:0000256" key="2">
    <source>
        <dbReference type="ARBA" id="ARBA00022692"/>
    </source>
</evidence>
<evidence type="ECO:0000256" key="3">
    <source>
        <dbReference type="ARBA" id="ARBA00022989"/>
    </source>
</evidence>
<feature type="transmembrane region" description="Helical" evidence="6">
    <location>
        <begin position="72"/>
        <end position="93"/>
    </location>
</feature>
<evidence type="ECO:0000256" key="4">
    <source>
        <dbReference type="ARBA" id="ARBA00023136"/>
    </source>
</evidence>
<reference evidence="8 9" key="1">
    <citation type="submission" date="2019-10" db="EMBL/GenBank/DDBJ databases">
        <title>Nocardia macrotermitis sp. nov. and Nocardia aurantia sp. nov., isolated from the gut of fungus growing-termite Macrotermes natalensis.</title>
        <authorList>
            <person name="Benndorf R."/>
            <person name="Schwitalla J."/>
            <person name="Martin K."/>
            <person name="De Beer W."/>
            <person name="Kaster A.-K."/>
            <person name="Vollmers J."/>
            <person name="Poulsen M."/>
            <person name="Beemelmanns C."/>
        </authorList>
    </citation>
    <scope>NUCLEOTIDE SEQUENCE [LARGE SCALE GENOMIC DNA]</scope>
    <source>
        <strain evidence="8 9">RB56</strain>
    </source>
</reference>
<accession>A0A7K0DT73</accession>
<name>A0A7K0DT73_9NOCA</name>
<keyword evidence="2 6" id="KW-0812">Transmembrane</keyword>
<proteinExistence type="predicted"/>
<keyword evidence="1" id="KW-1003">Cell membrane</keyword>
<sequence length="145" mass="14966">MHGTVASGKSSDMTSNAVPAPGPDRVPADAPADSVRDTAPATPATSQPTAPETFPVAPEPAPATPNLATKAGYTWTALVAAAVLGVLLLIFILQNSDKTRISLFFWTLTLPLGVTILLSGIAGALLMALVGGWRILQLRRVVKKG</sequence>
<protein>
    <recommendedName>
        <fullName evidence="7">Lipopolysaccharide assembly protein A domain-containing protein</fullName>
    </recommendedName>
</protein>
<feature type="transmembrane region" description="Helical" evidence="6">
    <location>
        <begin position="105"/>
        <end position="130"/>
    </location>
</feature>
<evidence type="ECO:0000256" key="6">
    <source>
        <dbReference type="SAM" id="Phobius"/>
    </source>
</evidence>
<evidence type="ECO:0000256" key="5">
    <source>
        <dbReference type="SAM" id="MobiDB-lite"/>
    </source>
</evidence>
<dbReference type="AlphaFoldDB" id="A0A7K0DT73"/>
<comment type="caution">
    <text evidence="8">The sequence shown here is derived from an EMBL/GenBank/DDBJ whole genome shotgun (WGS) entry which is preliminary data.</text>
</comment>